<keyword evidence="1" id="KW-0863">Zinc-finger</keyword>
<dbReference type="SUPFAM" id="SSF57716">
    <property type="entry name" value="Glucocorticoid receptor-like (DNA-binding domain)"/>
    <property type="match status" value="1"/>
</dbReference>
<sequence>MTRSRKRSKDSKPKQIRATPKRVCASCHTRKSPKWRRGPDGEKTLCLHCGDHWEKLERHKKGAEAEGSSTNIKAPE</sequence>
<dbReference type="Proteomes" id="UP001163846">
    <property type="component" value="Unassembled WGS sequence"/>
</dbReference>
<reference evidence="4" key="1">
    <citation type="submission" date="2022-08" db="EMBL/GenBank/DDBJ databases">
        <authorList>
            <consortium name="DOE Joint Genome Institute"/>
            <person name="Min B."/>
            <person name="Riley R."/>
            <person name="Sierra-Patev S."/>
            <person name="Naranjo-Ortiz M."/>
            <person name="Looney B."/>
            <person name="Konkel Z."/>
            <person name="Slot J.C."/>
            <person name="Sakamoto Y."/>
            <person name="Steenwyk J.L."/>
            <person name="Rokas A."/>
            <person name="Carro J."/>
            <person name="Camarero S."/>
            <person name="Ferreira P."/>
            <person name="Molpeceres G."/>
            <person name="Ruiz-Duenas F.J."/>
            <person name="Serrano A."/>
            <person name="Henrissat B."/>
            <person name="Drula E."/>
            <person name="Hughes K.W."/>
            <person name="Mata J.L."/>
            <person name="Ishikawa N.K."/>
            <person name="Vargas-Isla R."/>
            <person name="Ushijima S."/>
            <person name="Smith C.A."/>
            <person name="Ahrendt S."/>
            <person name="Andreopoulos W."/>
            <person name="He G."/>
            <person name="Labutti K."/>
            <person name="Lipzen A."/>
            <person name="Ng V."/>
            <person name="Sandor L."/>
            <person name="Barry K."/>
            <person name="Martinez A.T."/>
            <person name="Xiao Y."/>
            <person name="Gibbons J.G."/>
            <person name="Terashima K."/>
            <person name="Hibbett D.S."/>
            <person name="Grigoriev I.V."/>
        </authorList>
    </citation>
    <scope>NUCLEOTIDE SEQUENCE</scope>
    <source>
        <strain evidence="4">TFB9207</strain>
    </source>
</reference>
<gene>
    <name evidence="4" type="ORF">F5878DRAFT_630263</name>
</gene>
<dbReference type="GO" id="GO:0008270">
    <property type="term" value="F:zinc ion binding"/>
    <property type="evidence" value="ECO:0007669"/>
    <property type="project" value="UniProtKB-KW"/>
</dbReference>
<evidence type="ECO:0000313" key="4">
    <source>
        <dbReference type="EMBL" id="KAJ3834523.1"/>
    </source>
</evidence>
<keyword evidence="1" id="KW-0479">Metal-binding</keyword>
<dbReference type="EMBL" id="MU806519">
    <property type="protein sequence ID" value="KAJ3834523.1"/>
    <property type="molecule type" value="Genomic_DNA"/>
</dbReference>
<dbReference type="GO" id="GO:0043565">
    <property type="term" value="F:sequence-specific DNA binding"/>
    <property type="evidence" value="ECO:0007669"/>
    <property type="project" value="InterPro"/>
</dbReference>
<name>A0AA38P1T0_9AGAR</name>
<dbReference type="AlphaFoldDB" id="A0AA38P1T0"/>
<dbReference type="PROSITE" id="PS50114">
    <property type="entry name" value="GATA_ZN_FINGER_2"/>
    <property type="match status" value="1"/>
</dbReference>
<dbReference type="InterPro" id="IPR000679">
    <property type="entry name" value="Znf_GATA"/>
</dbReference>
<evidence type="ECO:0000259" key="3">
    <source>
        <dbReference type="PROSITE" id="PS50114"/>
    </source>
</evidence>
<dbReference type="Pfam" id="PF00320">
    <property type="entry name" value="GATA"/>
    <property type="match status" value="1"/>
</dbReference>
<comment type="caution">
    <text evidence="4">The sequence shown here is derived from an EMBL/GenBank/DDBJ whole genome shotgun (WGS) entry which is preliminary data.</text>
</comment>
<evidence type="ECO:0000256" key="2">
    <source>
        <dbReference type="SAM" id="MobiDB-lite"/>
    </source>
</evidence>
<dbReference type="InterPro" id="IPR013088">
    <property type="entry name" value="Znf_NHR/GATA"/>
</dbReference>
<evidence type="ECO:0000313" key="5">
    <source>
        <dbReference type="Proteomes" id="UP001163846"/>
    </source>
</evidence>
<dbReference type="SMART" id="SM00401">
    <property type="entry name" value="ZnF_GATA"/>
    <property type="match status" value="1"/>
</dbReference>
<dbReference type="Gene3D" id="3.30.50.10">
    <property type="entry name" value="Erythroid Transcription Factor GATA-1, subunit A"/>
    <property type="match status" value="1"/>
</dbReference>
<proteinExistence type="predicted"/>
<organism evidence="4 5">
    <name type="scientific">Lentinula raphanica</name>
    <dbReference type="NCBI Taxonomy" id="153919"/>
    <lineage>
        <taxon>Eukaryota</taxon>
        <taxon>Fungi</taxon>
        <taxon>Dikarya</taxon>
        <taxon>Basidiomycota</taxon>
        <taxon>Agaricomycotina</taxon>
        <taxon>Agaricomycetes</taxon>
        <taxon>Agaricomycetidae</taxon>
        <taxon>Agaricales</taxon>
        <taxon>Marasmiineae</taxon>
        <taxon>Omphalotaceae</taxon>
        <taxon>Lentinula</taxon>
    </lineage>
</organism>
<dbReference type="GO" id="GO:0006355">
    <property type="term" value="P:regulation of DNA-templated transcription"/>
    <property type="evidence" value="ECO:0007669"/>
    <property type="project" value="InterPro"/>
</dbReference>
<evidence type="ECO:0000256" key="1">
    <source>
        <dbReference type="PROSITE-ProRule" id="PRU00094"/>
    </source>
</evidence>
<keyword evidence="5" id="KW-1185">Reference proteome</keyword>
<feature type="region of interest" description="Disordered" evidence="2">
    <location>
        <begin position="1"/>
        <end position="25"/>
    </location>
</feature>
<feature type="domain" description="GATA-type" evidence="3">
    <location>
        <begin position="18"/>
        <end position="50"/>
    </location>
</feature>
<keyword evidence="1" id="KW-0862">Zinc</keyword>
<protein>
    <recommendedName>
        <fullName evidence="3">GATA-type domain-containing protein</fullName>
    </recommendedName>
</protein>
<accession>A0AA38P1T0</accession>